<dbReference type="EMBL" id="JXTC01000388">
    <property type="protein sequence ID" value="PON58273.1"/>
    <property type="molecule type" value="Genomic_DNA"/>
</dbReference>
<dbReference type="AlphaFoldDB" id="A0A2P5CB54"/>
<keyword evidence="2" id="KW-1185">Reference proteome</keyword>
<proteinExistence type="predicted"/>
<dbReference type="STRING" id="63057.A0A2P5CB54"/>
<organism evidence="1 2">
    <name type="scientific">Trema orientale</name>
    <name type="common">Charcoal tree</name>
    <name type="synonym">Celtis orientalis</name>
    <dbReference type="NCBI Taxonomy" id="63057"/>
    <lineage>
        <taxon>Eukaryota</taxon>
        <taxon>Viridiplantae</taxon>
        <taxon>Streptophyta</taxon>
        <taxon>Embryophyta</taxon>
        <taxon>Tracheophyta</taxon>
        <taxon>Spermatophyta</taxon>
        <taxon>Magnoliopsida</taxon>
        <taxon>eudicotyledons</taxon>
        <taxon>Gunneridae</taxon>
        <taxon>Pentapetalae</taxon>
        <taxon>rosids</taxon>
        <taxon>fabids</taxon>
        <taxon>Rosales</taxon>
        <taxon>Cannabaceae</taxon>
        <taxon>Trema</taxon>
    </lineage>
</organism>
<dbReference type="OrthoDB" id="47328at2759"/>
<dbReference type="InParanoid" id="A0A2P5CB54"/>
<accession>A0A2P5CB54</accession>
<evidence type="ECO:0000313" key="1">
    <source>
        <dbReference type="EMBL" id="PON58273.1"/>
    </source>
</evidence>
<name>A0A2P5CB54_TREOI</name>
<dbReference type="Proteomes" id="UP000237000">
    <property type="component" value="Unassembled WGS sequence"/>
</dbReference>
<evidence type="ECO:0000313" key="2">
    <source>
        <dbReference type="Proteomes" id="UP000237000"/>
    </source>
</evidence>
<comment type="caution">
    <text evidence="1">The sequence shown here is derived from an EMBL/GenBank/DDBJ whole genome shotgun (WGS) entry which is preliminary data.</text>
</comment>
<protein>
    <submittedName>
        <fullName evidence="1">Uncharacterized protein</fullName>
    </submittedName>
</protein>
<gene>
    <name evidence="1" type="ORF">TorRG33x02_291450</name>
</gene>
<sequence length="129" mass="14139">MKELVQCHTTEADWVTVLKDENEYGHFGNVGPVPFQNQIYEGPATEIEAGLKRCLTKSPSPELLLHYQLTALLQLLARRVCLSMSGSNFHGGAFKPSAKVTSEGKLGCSSGSSVIVEISNLNTVRRELY</sequence>
<reference evidence="2" key="1">
    <citation type="submission" date="2016-06" db="EMBL/GenBank/DDBJ databases">
        <title>Parallel loss of symbiosis genes in relatives of nitrogen-fixing non-legume Parasponia.</title>
        <authorList>
            <person name="Van Velzen R."/>
            <person name="Holmer R."/>
            <person name="Bu F."/>
            <person name="Rutten L."/>
            <person name="Van Zeijl A."/>
            <person name="Liu W."/>
            <person name="Santuari L."/>
            <person name="Cao Q."/>
            <person name="Sharma T."/>
            <person name="Shen D."/>
            <person name="Roswanjaya Y."/>
            <person name="Wardhani T."/>
            <person name="Kalhor M.S."/>
            <person name="Jansen J."/>
            <person name="Van den Hoogen J."/>
            <person name="Gungor B."/>
            <person name="Hartog M."/>
            <person name="Hontelez J."/>
            <person name="Verver J."/>
            <person name="Yang W.-C."/>
            <person name="Schijlen E."/>
            <person name="Repin R."/>
            <person name="Schilthuizen M."/>
            <person name="Schranz E."/>
            <person name="Heidstra R."/>
            <person name="Miyata K."/>
            <person name="Fedorova E."/>
            <person name="Kohlen W."/>
            <person name="Bisseling T."/>
            <person name="Smit S."/>
            <person name="Geurts R."/>
        </authorList>
    </citation>
    <scope>NUCLEOTIDE SEQUENCE [LARGE SCALE GENOMIC DNA]</scope>
    <source>
        <strain evidence="2">cv. RG33-2</strain>
    </source>
</reference>